<dbReference type="Proteomes" id="UP001431199">
    <property type="component" value="Unassembled WGS sequence"/>
</dbReference>
<evidence type="ECO:0000313" key="2">
    <source>
        <dbReference type="EMBL" id="MCT7398143.1"/>
    </source>
</evidence>
<keyword evidence="1" id="KW-0812">Transmembrane</keyword>
<keyword evidence="3" id="KW-1185">Reference proteome</keyword>
<name>A0ABT2LXX4_9FIRM</name>
<evidence type="ECO:0000313" key="3">
    <source>
        <dbReference type="Proteomes" id="UP001431199"/>
    </source>
</evidence>
<accession>A0ABT2LXX4</accession>
<keyword evidence="1" id="KW-1133">Transmembrane helix</keyword>
<reference evidence="2" key="1">
    <citation type="submission" date="2022-09" db="EMBL/GenBank/DDBJ databases">
        <title>Eubacterium sp. LFL-14 isolated from human feces.</title>
        <authorList>
            <person name="Liu F."/>
        </authorList>
    </citation>
    <scope>NUCLEOTIDE SEQUENCE</scope>
    <source>
        <strain evidence="2">LFL-14</strain>
    </source>
</reference>
<gene>
    <name evidence="2" type="ORF">N5B56_03450</name>
</gene>
<proteinExistence type="predicted"/>
<sequence>MLNNEKISIMTKLALYEQKNAKSEIKYSKYYRSDYLAIKMIKSFVAVTIAYALMLALWLMFSADAFIGRLKTTNSFMAVVILIVMFYILITVVYMIFTYIYYSKKFSAIRENLNKYNGELKVLHKIQEEEYDAIINSMEERGEE</sequence>
<feature type="transmembrane region" description="Helical" evidence="1">
    <location>
        <begin position="36"/>
        <end position="61"/>
    </location>
</feature>
<protein>
    <submittedName>
        <fullName evidence="2">Uncharacterized protein</fullName>
    </submittedName>
</protein>
<dbReference type="RefSeq" id="WP_022089680.1">
    <property type="nucleotide sequence ID" value="NZ_JAODBU010000003.1"/>
</dbReference>
<comment type="caution">
    <text evidence="2">The sequence shown here is derived from an EMBL/GenBank/DDBJ whole genome shotgun (WGS) entry which is preliminary data.</text>
</comment>
<organism evidence="2 3">
    <name type="scientific">Eubacterium album</name>
    <dbReference type="NCBI Taxonomy" id="2978477"/>
    <lineage>
        <taxon>Bacteria</taxon>
        <taxon>Bacillati</taxon>
        <taxon>Bacillota</taxon>
        <taxon>Clostridia</taxon>
        <taxon>Eubacteriales</taxon>
        <taxon>Eubacteriaceae</taxon>
        <taxon>Eubacterium</taxon>
    </lineage>
</organism>
<feature type="transmembrane region" description="Helical" evidence="1">
    <location>
        <begin position="76"/>
        <end position="102"/>
    </location>
</feature>
<evidence type="ECO:0000256" key="1">
    <source>
        <dbReference type="SAM" id="Phobius"/>
    </source>
</evidence>
<keyword evidence="1" id="KW-0472">Membrane</keyword>
<dbReference type="EMBL" id="JAODBU010000003">
    <property type="protein sequence ID" value="MCT7398143.1"/>
    <property type="molecule type" value="Genomic_DNA"/>
</dbReference>